<dbReference type="Proteomes" id="UP000190888">
    <property type="component" value="Unassembled WGS sequence"/>
</dbReference>
<evidence type="ECO:0000313" key="2">
    <source>
        <dbReference type="EMBL" id="SJZ95984.1"/>
    </source>
</evidence>
<dbReference type="AlphaFoldDB" id="A0A1T4PWN0"/>
<dbReference type="STRING" id="413434.SAMN04488132_1073"/>
<feature type="signal peptide" evidence="1">
    <location>
        <begin position="1"/>
        <end position="16"/>
    </location>
</feature>
<dbReference type="EMBL" id="FUWH01000007">
    <property type="protein sequence ID" value="SJZ95984.1"/>
    <property type="molecule type" value="Genomic_DNA"/>
</dbReference>
<evidence type="ECO:0000313" key="3">
    <source>
        <dbReference type="Proteomes" id="UP000190888"/>
    </source>
</evidence>
<gene>
    <name evidence="2" type="ORF">SAMN04488132_1073</name>
</gene>
<protein>
    <submittedName>
        <fullName evidence="2">Por secretion system C-terminal sorting domain-containing protein</fullName>
    </submittedName>
</protein>
<keyword evidence="3" id="KW-1185">Reference proteome</keyword>
<keyword evidence="1" id="KW-0732">Signal</keyword>
<evidence type="ECO:0000256" key="1">
    <source>
        <dbReference type="SAM" id="SignalP"/>
    </source>
</evidence>
<proteinExistence type="predicted"/>
<name>A0A1T4PWN0_9BACT</name>
<accession>A0A1T4PWN0</accession>
<dbReference type="NCBIfam" id="TIGR04183">
    <property type="entry name" value="Por_Secre_tail"/>
    <property type="match status" value="1"/>
</dbReference>
<organism evidence="2 3">
    <name type="scientific">Sediminibacterium ginsengisoli</name>
    <dbReference type="NCBI Taxonomy" id="413434"/>
    <lineage>
        <taxon>Bacteria</taxon>
        <taxon>Pseudomonadati</taxon>
        <taxon>Bacteroidota</taxon>
        <taxon>Chitinophagia</taxon>
        <taxon>Chitinophagales</taxon>
        <taxon>Chitinophagaceae</taxon>
        <taxon>Sediminibacterium</taxon>
    </lineage>
</organism>
<sequence>MMVVLLLLTIAGKSQLLTSFSFGSMGMSDNTVTASGGAAIVFDGKGKCVSVLSGVNTLMTSEIKSGVFGESCREIPPVAAVDLSLTVYPNPTKGMSILQCKGTIDESLSCLVRVISADGKTVLNQMVSVTALKAGFMINLNAHAAGTYTVMAELMNKRYSLRLIKL</sequence>
<reference evidence="2 3" key="1">
    <citation type="submission" date="2017-02" db="EMBL/GenBank/DDBJ databases">
        <authorList>
            <person name="Peterson S.W."/>
        </authorList>
    </citation>
    <scope>NUCLEOTIDE SEQUENCE [LARGE SCALE GENOMIC DNA]</scope>
    <source>
        <strain evidence="2 3">DSM 22335</strain>
    </source>
</reference>
<feature type="chain" id="PRO_5012074937" evidence="1">
    <location>
        <begin position="17"/>
        <end position="166"/>
    </location>
</feature>
<dbReference type="InterPro" id="IPR026444">
    <property type="entry name" value="Secre_tail"/>
</dbReference>